<evidence type="ECO:0000313" key="2">
    <source>
        <dbReference type="Proteomes" id="UP000036850"/>
    </source>
</evidence>
<protein>
    <submittedName>
        <fullName evidence="1">XRE family transcriptional regulator</fullName>
    </submittedName>
</protein>
<feature type="non-terminal residue" evidence="1">
    <location>
        <position position="1"/>
    </location>
</feature>
<proteinExistence type="predicted"/>
<organism evidence="1 2">
    <name type="scientific">Pseudoalteromonas rubra</name>
    <dbReference type="NCBI Taxonomy" id="43658"/>
    <lineage>
        <taxon>Bacteria</taxon>
        <taxon>Pseudomonadati</taxon>
        <taxon>Pseudomonadota</taxon>
        <taxon>Gammaproteobacteria</taxon>
        <taxon>Alteromonadales</taxon>
        <taxon>Pseudoalteromonadaceae</taxon>
        <taxon>Pseudoalteromonas</taxon>
    </lineage>
</organism>
<comment type="caution">
    <text evidence="1">The sequence shown here is derived from an EMBL/GenBank/DDBJ whole genome shotgun (WGS) entry which is preliminary data.</text>
</comment>
<name>A0A0L0EUM5_9GAMM</name>
<reference evidence="2" key="1">
    <citation type="submission" date="2015-07" db="EMBL/GenBank/DDBJ databases">
        <title>Draft genome sequence of a Pseudoalteromonas rubra strain, OCN096, isolated from Kaneohe Bay, Oahu, Hawaii.</title>
        <authorList>
            <person name="Beurmann S."/>
            <person name="Ushijima B."/>
            <person name="Belcaid M."/>
            <person name="Callahan S.M."/>
            <person name="Aeby G.S."/>
        </authorList>
    </citation>
    <scope>NUCLEOTIDE SEQUENCE [LARGE SCALE GENOMIC DNA]</scope>
    <source>
        <strain evidence="2">OCN096</strain>
    </source>
</reference>
<dbReference type="PATRIC" id="fig|43658.6.peg.1468"/>
<gene>
    <name evidence="1" type="ORF">AC626_06505</name>
</gene>
<dbReference type="EMBL" id="LFZX01000034">
    <property type="protein sequence ID" value="KNC68124.1"/>
    <property type="molecule type" value="Genomic_DNA"/>
</dbReference>
<evidence type="ECO:0000313" key="1">
    <source>
        <dbReference type="EMBL" id="KNC68124.1"/>
    </source>
</evidence>
<dbReference type="AlphaFoldDB" id="A0A0L0EUM5"/>
<sequence>DVVVLVESEKIGRRIPNLELPWDQVTTLITDNNLAADLRQAIEARGVQLICAEVE</sequence>
<dbReference type="Proteomes" id="UP000036850">
    <property type="component" value="Unassembled WGS sequence"/>
</dbReference>
<accession>A0A0L0EUM5</accession>